<dbReference type="eggNOG" id="ENOG502SH2R">
    <property type="taxonomic scope" value="Eukaryota"/>
</dbReference>
<organism evidence="2">
    <name type="scientific">Guillardia theta (strain CCMP2712)</name>
    <name type="common">Cryptophyte</name>
    <dbReference type="NCBI Taxonomy" id="905079"/>
    <lineage>
        <taxon>Eukaryota</taxon>
        <taxon>Cryptophyceae</taxon>
        <taxon>Pyrenomonadales</taxon>
        <taxon>Geminigeraceae</taxon>
        <taxon>Guillardia</taxon>
    </lineage>
</organism>
<name>L1JZ83_GUITC</name>
<accession>L1JZ83</accession>
<evidence type="ECO:0000313" key="2">
    <source>
        <dbReference type="EMBL" id="EKX53520.1"/>
    </source>
</evidence>
<dbReference type="HOGENOM" id="CLU_1247429_0_0_1"/>
<dbReference type="Proteomes" id="UP000011087">
    <property type="component" value="Unassembled WGS sequence"/>
</dbReference>
<dbReference type="GeneID" id="17310036"/>
<protein>
    <submittedName>
        <fullName evidence="2 3">Uncharacterized protein</fullName>
    </submittedName>
</protein>
<dbReference type="KEGG" id="gtt:GUITHDRAFT_101220"/>
<evidence type="ECO:0000313" key="3">
    <source>
        <dbReference type="EnsemblProtists" id="EKX53520"/>
    </source>
</evidence>
<dbReference type="RefSeq" id="XP_005840500.1">
    <property type="nucleotide sequence ID" value="XM_005840443.1"/>
</dbReference>
<reference evidence="4" key="2">
    <citation type="submission" date="2012-11" db="EMBL/GenBank/DDBJ databases">
        <authorList>
            <person name="Kuo A."/>
            <person name="Curtis B.A."/>
            <person name="Tanifuji G."/>
            <person name="Burki F."/>
            <person name="Gruber A."/>
            <person name="Irimia M."/>
            <person name="Maruyama S."/>
            <person name="Arias M.C."/>
            <person name="Ball S.G."/>
            <person name="Gile G.H."/>
            <person name="Hirakawa Y."/>
            <person name="Hopkins J.F."/>
            <person name="Rensing S.A."/>
            <person name="Schmutz J."/>
            <person name="Symeonidi A."/>
            <person name="Elias M."/>
            <person name="Eveleigh R.J."/>
            <person name="Herman E.K."/>
            <person name="Klute M.J."/>
            <person name="Nakayama T."/>
            <person name="Obornik M."/>
            <person name="Reyes-Prieto A."/>
            <person name="Armbrust E.V."/>
            <person name="Aves S.J."/>
            <person name="Beiko R.G."/>
            <person name="Coutinho P."/>
            <person name="Dacks J.B."/>
            <person name="Durnford D.G."/>
            <person name="Fast N.M."/>
            <person name="Green B.R."/>
            <person name="Grisdale C."/>
            <person name="Hempe F."/>
            <person name="Henrissat B."/>
            <person name="Hoppner M.P."/>
            <person name="Ishida K.-I."/>
            <person name="Kim E."/>
            <person name="Koreny L."/>
            <person name="Kroth P.G."/>
            <person name="Liu Y."/>
            <person name="Malik S.-B."/>
            <person name="Maier U.G."/>
            <person name="McRose D."/>
            <person name="Mock T."/>
            <person name="Neilson J.A."/>
            <person name="Onodera N.T."/>
            <person name="Poole A.M."/>
            <person name="Pritham E.J."/>
            <person name="Richards T.A."/>
            <person name="Rocap G."/>
            <person name="Roy S.W."/>
            <person name="Sarai C."/>
            <person name="Schaack S."/>
            <person name="Shirato S."/>
            <person name="Slamovits C.H."/>
            <person name="Spencer D.F."/>
            <person name="Suzuki S."/>
            <person name="Worden A.Z."/>
            <person name="Zauner S."/>
            <person name="Barry K."/>
            <person name="Bell C."/>
            <person name="Bharti A.K."/>
            <person name="Crow J.A."/>
            <person name="Grimwood J."/>
            <person name="Kramer R."/>
            <person name="Lindquist E."/>
            <person name="Lucas S."/>
            <person name="Salamov A."/>
            <person name="McFadden G.I."/>
            <person name="Lane C.E."/>
            <person name="Keeling P.J."/>
            <person name="Gray M.W."/>
            <person name="Grigoriev I.V."/>
            <person name="Archibald J.M."/>
        </authorList>
    </citation>
    <scope>NUCLEOTIDE SEQUENCE</scope>
    <source>
        <strain evidence="4">CCMP2712</strain>
    </source>
</reference>
<reference evidence="3" key="3">
    <citation type="submission" date="2015-06" db="UniProtKB">
        <authorList>
            <consortium name="EnsemblProtists"/>
        </authorList>
    </citation>
    <scope>IDENTIFICATION</scope>
</reference>
<dbReference type="EMBL" id="JH992970">
    <property type="protein sequence ID" value="EKX53520.1"/>
    <property type="molecule type" value="Genomic_DNA"/>
</dbReference>
<evidence type="ECO:0000256" key="1">
    <source>
        <dbReference type="SAM" id="MobiDB-lite"/>
    </source>
</evidence>
<dbReference type="OrthoDB" id="10064509at2759"/>
<proteinExistence type="predicted"/>
<dbReference type="PaxDb" id="55529-EKX53520"/>
<feature type="region of interest" description="Disordered" evidence="1">
    <location>
        <begin position="1"/>
        <end position="55"/>
    </location>
</feature>
<sequence length="222" mass="24451">MRTCRQANSLSYHVPKMSLTPSKQTAAAEDAPTVKKRPNPSDSNSRPAKKQKVYTSVPRTRKGVIAMIQSWGYENVEEASKCAIGGLARGALKIDFNAKLDSIAWKGVCEYCQHPLQTTLRALLDQPDSGIDYEEGSPGAAIVCPNASCGERYYLTCMCANDAYPTLGKYHKHCRECPGFGMCMPDCRFSHCNVCHAKKESEMMWQSIARFRDANNAGGLGQ</sequence>
<dbReference type="EnsemblProtists" id="EKX53520">
    <property type="protein sequence ID" value="EKX53520"/>
    <property type="gene ID" value="GUITHDRAFT_101220"/>
</dbReference>
<dbReference type="AlphaFoldDB" id="L1JZ83"/>
<reference evidence="2 4" key="1">
    <citation type="journal article" date="2012" name="Nature">
        <title>Algal genomes reveal evolutionary mosaicism and the fate of nucleomorphs.</title>
        <authorList>
            <consortium name="DOE Joint Genome Institute"/>
            <person name="Curtis B.A."/>
            <person name="Tanifuji G."/>
            <person name="Burki F."/>
            <person name="Gruber A."/>
            <person name="Irimia M."/>
            <person name="Maruyama S."/>
            <person name="Arias M.C."/>
            <person name="Ball S.G."/>
            <person name="Gile G.H."/>
            <person name="Hirakawa Y."/>
            <person name="Hopkins J.F."/>
            <person name="Kuo A."/>
            <person name="Rensing S.A."/>
            <person name="Schmutz J."/>
            <person name="Symeonidi A."/>
            <person name="Elias M."/>
            <person name="Eveleigh R.J."/>
            <person name="Herman E.K."/>
            <person name="Klute M.J."/>
            <person name="Nakayama T."/>
            <person name="Obornik M."/>
            <person name="Reyes-Prieto A."/>
            <person name="Armbrust E.V."/>
            <person name="Aves S.J."/>
            <person name="Beiko R.G."/>
            <person name="Coutinho P."/>
            <person name="Dacks J.B."/>
            <person name="Durnford D.G."/>
            <person name="Fast N.M."/>
            <person name="Green B.R."/>
            <person name="Grisdale C.J."/>
            <person name="Hempel F."/>
            <person name="Henrissat B."/>
            <person name="Hoppner M.P."/>
            <person name="Ishida K."/>
            <person name="Kim E."/>
            <person name="Koreny L."/>
            <person name="Kroth P.G."/>
            <person name="Liu Y."/>
            <person name="Malik S.B."/>
            <person name="Maier U.G."/>
            <person name="McRose D."/>
            <person name="Mock T."/>
            <person name="Neilson J.A."/>
            <person name="Onodera N.T."/>
            <person name="Poole A.M."/>
            <person name="Pritham E.J."/>
            <person name="Richards T.A."/>
            <person name="Rocap G."/>
            <person name="Roy S.W."/>
            <person name="Sarai C."/>
            <person name="Schaack S."/>
            <person name="Shirato S."/>
            <person name="Slamovits C.H."/>
            <person name="Spencer D.F."/>
            <person name="Suzuki S."/>
            <person name="Worden A.Z."/>
            <person name="Zauner S."/>
            <person name="Barry K."/>
            <person name="Bell C."/>
            <person name="Bharti A.K."/>
            <person name="Crow J.A."/>
            <person name="Grimwood J."/>
            <person name="Kramer R."/>
            <person name="Lindquist E."/>
            <person name="Lucas S."/>
            <person name="Salamov A."/>
            <person name="McFadden G.I."/>
            <person name="Lane C.E."/>
            <person name="Keeling P.J."/>
            <person name="Gray M.W."/>
            <person name="Grigoriev I.V."/>
            <person name="Archibald J.M."/>
        </authorList>
    </citation>
    <scope>NUCLEOTIDE SEQUENCE</scope>
    <source>
        <strain evidence="2 4">CCMP2712</strain>
    </source>
</reference>
<feature type="compositionally biased region" description="Polar residues" evidence="1">
    <location>
        <begin position="1"/>
        <end position="11"/>
    </location>
</feature>
<gene>
    <name evidence="2" type="ORF">GUITHDRAFT_101220</name>
</gene>
<evidence type="ECO:0000313" key="4">
    <source>
        <dbReference type="Proteomes" id="UP000011087"/>
    </source>
</evidence>
<keyword evidence="4" id="KW-1185">Reference proteome</keyword>